<evidence type="ECO:0000259" key="2">
    <source>
        <dbReference type="Pfam" id="PF03795"/>
    </source>
</evidence>
<dbReference type="RefSeq" id="WP_042216441.1">
    <property type="nucleotide sequence ID" value="NZ_BBLU01000017.1"/>
</dbReference>
<organism evidence="3 4">
    <name type="scientific">Demequina mangrovi</name>
    <dbReference type="NCBI Taxonomy" id="1043493"/>
    <lineage>
        <taxon>Bacteria</taxon>
        <taxon>Bacillati</taxon>
        <taxon>Actinomycetota</taxon>
        <taxon>Actinomycetes</taxon>
        <taxon>Micrococcales</taxon>
        <taxon>Demequinaceae</taxon>
        <taxon>Demequina</taxon>
    </lineage>
</organism>
<evidence type="ECO:0000256" key="1">
    <source>
        <dbReference type="ARBA" id="ARBA00007689"/>
    </source>
</evidence>
<gene>
    <name evidence="3" type="ORF">SAMN05421637_0724</name>
</gene>
<accession>A0A1H6VZP9</accession>
<evidence type="ECO:0000313" key="4">
    <source>
        <dbReference type="Proteomes" id="UP000183315"/>
    </source>
</evidence>
<sequence length="112" mass="12248">MRYLLLVCTEQIDDPAGGPDDIERWVSTHEASGARVWGDRLADTSESRVVRVRGTGTTVEPGALHRDFESIAGIDILECASIDEAVAVAADHPMARHGVLEVRPFYDWDADA</sequence>
<dbReference type="InterPro" id="IPR005545">
    <property type="entry name" value="YCII"/>
</dbReference>
<evidence type="ECO:0000313" key="3">
    <source>
        <dbReference type="EMBL" id="SEJ08564.1"/>
    </source>
</evidence>
<protein>
    <submittedName>
        <fullName evidence="3">Uncharacterized conserved protein</fullName>
    </submittedName>
</protein>
<dbReference type="Gene3D" id="3.30.70.1060">
    <property type="entry name" value="Dimeric alpha+beta barrel"/>
    <property type="match status" value="1"/>
</dbReference>
<dbReference type="SUPFAM" id="SSF54909">
    <property type="entry name" value="Dimeric alpha+beta barrel"/>
    <property type="match status" value="1"/>
</dbReference>
<keyword evidence="4" id="KW-1185">Reference proteome</keyword>
<dbReference type="AlphaFoldDB" id="A0A1H6VZP9"/>
<name>A0A1H6VZP9_9MICO</name>
<dbReference type="STRING" id="1043493.SAMN05421637_0724"/>
<dbReference type="EMBL" id="FNZI01000002">
    <property type="protein sequence ID" value="SEJ08564.1"/>
    <property type="molecule type" value="Genomic_DNA"/>
</dbReference>
<dbReference type="Pfam" id="PF03795">
    <property type="entry name" value="YCII"/>
    <property type="match status" value="1"/>
</dbReference>
<dbReference type="Proteomes" id="UP000183315">
    <property type="component" value="Unassembled WGS sequence"/>
</dbReference>
<reference evidence="4" key="1">
    <citation type="submission" date="2016-10" db="EMBL/GenBank/DDBJ databases">
        <authorList>
            <person name="Varghese N."/>
        </authorList>
    </citation>
    <scope>NUCLEOTIDE SEQUENCE [LARGE SCALE GENOMIC DNA]</scope>
    <source>
        <strain evidence="4">DSM 24868</strain>
    </source>
</reference>
<comment type="similarity">
    <text evidence="1">Belongs to the YciI family.</text>
</comment>
<dbReference type="eggNOG" id="COG3795">
    <property type="taxonomic scope" value="Bacteria"/>
</dbReference>
<dbReference type="OrthoDB" id="668782at2"/>
<proteinExistence type="inferred from homology"/>
<dbReference type="InterPro" id="IPR011008">
    <property type="entry name" value="Dimeric_a/b-barrel"/>
</dbReference>
<feature type="domain" description="YCII-related" evidence="2">
    <location>
        <begin position="62"/>
        <end position="108"/>
    </location>
</feature>